<dbReference type="Gene3D" id="3.40.850.10">
    <property type="entry name" value="Kinesin motor domain"/>
    <property type="match status" value="1"/>
</dbReference>
<evidence type="ECO:0000313" key="8">
    <source>
        <dbReference type="Proteomes" id="UP000007494"/>
    </source>
</evidence>
<reference evidence="6" key="2">
    <citation type="submission" date="2011-03" db="EMBL/GenBank/DDBJ databases">
        <title>Comparative genomics and transcriptomics of Neospora caninum and Toxoplasma gondii.</title>
        <authorList>
            <person name="Reid A.J."/>
            <person name="Sohal A."/>
            <person name="Harris D."/>
            <person name="Quail M."/>
            <person name="Sanders M."/>
            <person name="Berriman M."/>
            <person name="Wastling J.M."/>
            <person name="Pain A."/>
        </authorList>
    </citation>
    <scope>NUCLEOTIDE SEQUENCE</scope>
    <source>
        <strain evidence="6">Liverpool</strain>
    </source>
</reference>
<sequence>MPLAQRASAKVRVFTRLRPLFSCERQEGHQCGWTVSPEYTQIYPVTSPGRLCELGEQLVSQANYKNGRSVYQFDRCFDDRASTKEIFEWIAKPLIDPLLKGVNGSILTYGQTGSGKTHSIFGTFKDAGLIELAARGQLMGHAPYTSARAHPSNTARGNDDRRAPRFTVKVSYIEIYMERVNDLLQDGQRGNKHPAENLPVKEDPCRGFYVHGMHEQEVETVADVLHTLHQ</sequence>
<reference evidence="8" key="3">
    <citation type="journal article" date="2012" name="PLoS Pathog.">
        <title>Comparative genomics of the apicomplexan parasites Toxoplasma gondii and Neospora caninum: Coccidia differing in host range and transmission strategy.</title>
        <authorList>
            <person name="Reid A.J."/>
            <person name="Vermont S.J."/>
            <person name="Cotton J.A."/>
            <person name="Harris D."/>
            <person name="Hill-Cawthorne G.A."/>
            <person name="Konen-Waisman S."/>
            <person name="Latham S.M."/>
            <person name="Mourier T."/>
            <person name="Norton R."/>
            <person name="Quail M.A."/>
            <person name="Sanders M."/>
            <person name="Shanmugam D."/>
            <person name="Sohal A."/>
            <person name="Wasmuth J.D."/>
            <person name="Brunk B."/>
            <person name="Grigg M.E."/>
            <person name="Howard J.C."/>
            <person name="Parkinson J."/>
            <person name="Roos D.S."/>
            <person name="Trees A.J."/>
            <person name="Berriman M."/>
            <person name="Pain A."/>
            <person name="Wastling J.M."/>
        </authorList>
    </citation>
    <scope>NUCLEOTIDE SEQUENCE [LARGE SCALE GENOMIC DNA]</scope>
    <source>
        <strain evidence="8">Liverpool</strain>
    </source>
</reference>
<dbReference type="InterPro" id="IPR027417">
    <property type="entry name" value="P-loop_NTPase"/>
</dbReference>
<keyword evidence="3 4" id="KW-0505">Motor protein</keyword>
<dbReference type="GO" id="GO:0008017">
    <property type="term" value="F:microtubule binding"/>
    <property type="evidence" value="ECO:0007669"/>
    <property type="project" value="InterPro"/>
</dbReference>
<accession>F0VIM4</accession>
<keyword evidence="8" id="KW-1185">Reference proteome</keyword>
<keyword evidence="4" id="KW-0547">Nucleotide-binding</keyword>
<dbReference type="Proteomes" id="UP000007494">
    <property type="component" value="Chromosome VIII"/>
</dbReference>
<feature type="binding site" evidence="4">
    <location>
        <begin position="110"/>
        <end position="117"/>
    </location>
    <ligand>
        <name>ATP</name>
        <dbReference type="ChEBI" id="CHEBI:30616"/>
    </ligand>
</feature>
<dbReference type="Pfam" id="PF00225">
    <property type="entry name" value="Kinesin"/>
    <property type="match status" value="1"/>
</dbReference>
<evidence type="ECO:0000259" key="5">
    <source>
        <dbReference type="PROSITE" id="PS50067"/>
    </source>
</evidence>
<dbReference type="AlphaFoldDB" id="F0VIM4"/>
<reference evidence="6" key="1">
    <citation type="submission" date="2011-02" db="EMBL/GenBank/DDBJ databases">
        <authorList>
            <person name="Aslett M."/>
        </authorList>
    </citation>
    <scope>NUCLEOTIDE SEQUENCE</scope>
    <source>
        <strain evidence="6">Liverpool</strain>
    </source>
</reference>
<dbReference type="eggNOG" id="KOG4280">
    <property type="taxonomic scope" value="Eukaryota"/>
</dbReference>
<evidence type="ECO:0000256" key="4">
    <source>
        <dbReference type="PROSITE-ProRule" id="PRU00283"/>
    </source>
</evidence>
<dbReference type="GO" id="GO:0007018">
    <property type="term" value="P:microtubule-based movement"/>
    <property type="evidence" value="ECO:0007669"/>
    <property type="project" value="InterPro"/>
</dbReference>
<dbReference type="SUPFAM" id="SSF52540">
    <property type="entry name" value="P-loop containing nucleoside triphosphate hydrolases"/>
    <property type="match status" value="1"/>
</dbReference>
<dbReference type="InterPro" id="IPR027640">
    <property type="entry name" value="Kinesin-like_fam"/>
</dbReference>
<evidence type="ECO:0000313" key="6">
    <source>
        <dbReference type="EMBL" id="CBZ53585.1"/>
    </source>
</evidence>
<dbReference type="PANTHER" id="PTHR47968:SF36">
    <property type="entry name" value="KINESIN HEAVY CHAIN ISOFORM X1"/>
    <property type="match status" value="1"/>
</dbReference>
<dbReference type="InterPro" id="IPR036961">
    <property type="entry name" value="Kinesin_motor_dom_sf"/>
</dbReference>
<dbReference type="EMBL" id="LN714483">
    <property type="protein sequence ID" value="CEL67573.1"/>
    <property type="molecule type" value="Genomic_DNA"/>
</dbReference>
<feature type="domain" description="Kinesin motor" evidence="5">
    <location>
        <begin position="10"/>
        <end position="230"/>
    </location>
</feature>
<dbReference type="InParanoid" id="F0VIM4"/>
<proteinExistence type="inferred from homology"/>
<dbReference type="GO" id="GO:0005524">
    <property type="term" value="F:ATP binding"/>
    <property type="evidence" value="ECO:0007669"/>
    <property type="project" value="UniProtKB-UniRule"/>
</dbReference>
<dbReference type="PANTHER" id="PTHR47968">
    <property type="entry name" value="CENTROMERE PROTEIN E"/>
    <property type="match status" value="1"/>
</dbReference>
<evidence type="ECO:0000313" key="7">
    <source>
        <dbReference type="EMBL" id="CEL67573.1"/>
    </source>
</evidence>
<name>F0VIM4_NEOCL</name>
<keyword evidence="4" id="KW-0067">ATP-binding</keyword>
<organism evidence="6 8">
    <name type="scientific">Neospora caninum (strain Liverpool)</name>
    <dbReference type="NCBI Taxonomy" id="572307"/>
    <lineage>
        <taxon>Eukaryota</taxon>
        <taxon>Sar</taxon>
        <taxon>Alveolata</taxon>
        <taxon>Apicomplexa</taxon>
        <taxon>Conoidasida</taxon>
        <taxon>Coccidia</taxon>
        <taxon>Eucoccidiorida</taxon>
        <taxon>Eimeriorina</taxon>
        <taxon>Sarcocystidae</taxon>
        <taxon>Neospora</taxon>
    </lineage>
</organism>
<dbReference type="PROSITE" id="PS50067">
    <property type="entry name" value="KINESIN_MOTOR_2"/>
    <property type="match status" value="1"/>
</dbReference>
<dbReference type="VEuPathDB" id="ToxoDB:NCLIV_033720"/>
<comment type="similarity">
    <text evidence="4">Belongs to the TRAFAC class myosin-kinesin ATPase superfamily. Kinesin family.</text>
</comment>
<dbReference type="GO" id="GO:0005874">
    <property type="term" value="C:microtubule"/>
    <property type="evidence" value="ECO:0007669"/>
    <property type="project" value="UniProtKB-KW"/>
</dbReference>
<dbReference type="OMA" id="RENEMMC"/>
<dbReference type="OrthoDB" id="21525at2759"/>
<protein>
    <submittedName>
        <fullName evidence="7">Kinesin-like protein 5</fullName>
    </submittedName>
</protein>
<dbReference type="EMBL" id="FR823390">
    <property type="protein sequence ID" value="CBZ53585.1"/>
    <property type="molecule type" value="Genomic_DNA"/>
</dbReference>
<keyword evidence="2" id="KW-0175">Coiled coil</keyword>
<dbReference type="InterPro" id="IPR001752">
    <property type="entry name" value="Kinesin_motor_dom"/>
</dbReference>
<dbReference type="GO" id="GO:0003777">
    <property type="term" value="F:microtubule motor activity"/>
    <property type="evidence" value="ECO:0007669"/>
    <property type="project" value="InterPro"/>
</dbReference>
<dbReference type="SMART" id="SM00129">
    <property type="entry name" value="KISc"/>
    <property type="match status" value="1"/>
</dbReference>
<evidence type="ECO:0000256" key="2">
    <source>
        <dbReference type="ARBA" id="ARBA00023054"/>
    </source>
</evidence>
<reference evidence="7" key="4">
    <citation type="journal article" date="2015" name="PLoS ONE">
        <title>Comprehensive Evaluation of Toxoplasma gondii VEG and Neospora caninum LIV Genomes with Tachyzoite Stage Transcriptome and Proteome Defines Novel Transcript Features.</title>
        <authorList>
            <person name="Ramaprasad A."/>
            <person name="Mourier T."/>
            <person name="Naeem R."/>
            <person name="Malas T.B."/>
            <person name="Moussa E."/>
            <person name="Panigrahi A."/>
            <person name="Vermont S.J."/>
            <person name="Otto T.D."/>
            <person name="Wastling J."/>
            <person name="Pain A."/>
        </authorList>
    </citation>
    <scope>NUCLEOTIDE SEQUENCE</scope>
    <source>
        <strain evidence="7">Liverpool</strain>
    </source>
</reference>
<evidence type="ECO:0000256" key="1">
    <source>
        <dbReference type="ARBA" id="ARBA00022701"/>
    </source>
</evidence>
<evidence type="ECO:0000256" key="3">
    <source>
        <dbReference type="ARBA" id="ARBA00023175"/>
    </source>
</evidence>
<dbReference type="RefSeq" id="XP_003883617.1">
    <property type="nucleotide sequence ID" value="XM_003883568.1"/>
</dbReference>
<keyword evidence="1" id="KW-0493">Microtubule</keyword>
<dbReference type="GeneID" id="13442918"/>
<gene>
    <name evidence="7" type="ORF">BN1204_033720</name>
    <name evidence="6" type="ORF">NCLIV_033720</name>
</gene>